<accession>A0A0A9AE61</accession>
<keyword evidence="1" id="KW-0732">Signal</keyword>
<feature type="signal peptide" evidence="1">
    <location>
        <begin position="1"/>
        <end position="24"/>
    </location>
</feature>
<name>A0A0A9AE61_ARUDO</name>
<reference evidence="2" key="1">
    <citation type="submission" date="2014-09" db="EMBL/GenBank/DDBJ databases">
        <authorList>
            <person name="Magalhaes I.L.F."/>
            <person name="Oliveira U."/>
            <person name="Santos F.R."/>
            <person name="Vidigal T.H.D.A."/>
            <person name="Brescovit A.D."/>
            <person name="Santos A.J."/>
        </authorList>
    </citation>
    <scope>NUCLEOTIDE SEQUENCE</scope>
    <source>
        <tissue evidence="2">Shoot tissue taken approximately 20 cm above the soil surface</tissue>
    </source>
</reference>
<dbReference type="AlphaFoldDB" id="A0A0A9AE61"/>
<dbReference type="EMBL" id="GBRH01248474">
    <property type="protein sequence ID" value="JAD49421.1"/>
    <property type="molecule type" value="Transcribed_RNA"/>
</dbReference>
<evidence type="ECO:0000313" key="2">
    <source>
        <dbReference type="EMBL" id="JAD49421.1"/>
    </source>
</evidence>
<proteinExistence type="predicted"/>
<organism evidence="2">
    <name type="scientific">Arundo donax</name>
    <name type="common">Giant reed</name>
    <name type="synonym">Donax arundinaceus</name>
    <dbReference type="NCBI Taxonomy" id="35708"/>
    <lineage>
        <taxon>Eukaryota</taxon>
        <taxon>Viridiplantae</taxon>
        <taxon>Streptophyta</taxon>
        <taxon>Embryophyta</taxon>
        <taxon>Tracheophyta</taxon>
        <taxon>Spermatophyta</taxon>
        <taxon>Magnoliopsida</taxon>
        <taxon>Liliopsida</taxon>
        <taxon>Poales</taxon>
        <taxon>Poaceae</taxon>
        <taxon>PACMAD clade</taxon>
        <taxon>Arundinoideae</taxon>
        <taxon>Arundineae</taxon>
        <taxon>Arundo</taxon>
    </lineage>
</organism>
<protein>
    <submittedName>
        <fullName evidence="2">Uncharacterized protein</fullName>
    </submittedName>
</protein>
<feature type="chain" id="PRO_5002062532" evidence="1">
    <location>
        <begin position="25"/>
        <end position="67"/>
    </location>
</feature>
<sequence length="67" mass="7720">MQVFFFLHLLLKIFSLLLKMKAHSSVNGEKRYTRQQVHRIIASLLKPNINKIGNMKGKERSVVSPGK</sequence>
<evidence type="ECO:0000256" key="1">
    <source>
        <dbReference type="SAM" id="SignalP"/>
    </source>
</evidence>
<reference evidence="2" key="2">
    <citation type="journal article" date="2015" name="Data Brief">
        <title>Shoot transcriptome of the giant reed, Arundo donax.</title>
        <authorList>
            <person name="Barrero R.A."/>
            <person name="Guerrero F.D."/>
            <person name="Moolhuijzen P."/>
            <person name="Goolsby J.A."/>
            <person name="Tidwell J."/>
            <person name="Bellgard S.E."/>
            <person name="Bellgard M.I."/>
        </authorList>
    </citation>
    <scope>NUCLEOTIDE SEQUENCE</scope>
    <source>
        <tissue evidence="2">Shoot tissue taken approximately 20 cm above the soil surface</tissue>
    </source>
</reference>